<evidence type="ECO:0008006" key="4">
    <source>
        <dbReference type="Google" id="ProtNLM"/>
    </source>
</evidence>
<dbReference type="SUPFAM" id="SSF55797">
    <property type="entry name" value="PR-1-like"/>
    <property type="match status" value="1"/>
</dbReference>
<evidence type="ECO:0000256" key="1">
    <source>
        <dbReference type="SAM" id="Phobius"/>
    </source>
</evidence>
<name>A0A0D7AAI7_9AGAR</name>
<dbReference type="InterPro" id="IPR035940">
    <property type="entry name" value="CAP_sf"/>
</dbReference>
<protein>
    <recommendedName>
        <fullName evidence="4">SCP domain-containing protein</fullName>
    </recommendedName>
</protein>
<reference evidence="2 3" key="1">
    <citation type="journal article" date="2015" name="Fungal Genet. Biol.">
        <title>Evolution of novel wood decay mechanisms in Agaricales revealed by the genome sequences of Fistulina hepatica and Cylindrobasidium torrendii.</title>
        <authorList>
            <person name="Floudas D."/>
            <person name="Held B.W."/>
            <person name="Riley R."/>
            <person name="Nagy L.G."/>
            <person name="Koehler G."/>
            <person name="Ransdell A.S."/>
            <person name="Younus H."/>
            <person name="Chow J."/>
            <person name="Chiniquy J."/>
            <person name="Lipzen A."/>
            <person name="Tritt A."/>
            <person name="Sun H."/>
            <person name="Haridas S."/>
            <person name="LaButti K."/>
            <person name="Ohm R.A."/>
            <person name="Kues U."/>
            <person name="Blanchette R.A."/>
            <person name="Grigoriev I.V."/>
            <person name="Minto R.E."/>
            <person name="Hibbett D.S."/>
        </authorList>
    </citation>
    <scope>NUCLEOTIDE SEQUENCE [LARGE SCALE GENOMIC DNA]</scope>
    <source>
        <strain evidence="2 3">ATCC 64428</strain>
    </source>
</reference>
<dbReference type="Gene3D" id="3.40.33.10">
    <property type="entry name" value="CAP"/>
    <property type="match status" value="1"/>
</dbReference>
<keyword evidence="3" id="KW-1185">Reference proteome</keyword>
<gene>
    <name evidence="2" type="ORF">FISHEDRAFT_44756</name>
</gene>
<evidence type="ECO:0000313" key="2">
    <source>
        <dbReference type="EMBL" id="KIY47700.1"/>
    </source>
</evidence>
<evidence type="ECO:0000313" key="3">
    <source>
        <dbReference type="Proteomes" id="UP000054144"/>
    </source>
</evidence>
<feature type="transmembrane region" description="Helical" evidence="1">
    <location>
        <begin position="124"/>
        <end position="145"/>
    </location>
</feature>
<proteinExistence type="predicted"/>
<keyword evidence="1" id="KW-0472">Membrane</keyword>
<keyword evidence="1" id="KW-1133">Transmembrane helix</keyword>
<dbReference type="Proteomes" id="UP000054144">
    <property type="component" value="Unassembled WGS sequence"/>
</dbReference>
<keyword evidence="1" id="KW-0812">Transmembrane</keyword>
<organism evidence="2 3">
    <name type="scientific">Fistulina hepatica ATCC 64428</name>
    <dbReference type="NCBI Taxonomy" id="1128425"/>
    <lineage>
        <taxon>Eukaryota</taxon>
        <taxon>Fungi</taxon>
        <taxon>Dikarya</taxon>
        <taxon>Basidiomycota</taxon>
        <taxon>Agaricomycotina</taxon>
        <taxon>Agaricomycetes</taxon>
        <taxon>Agaricomycetidae</taxon>
        <taxon>Agaricales</taxon>
        <taxon>Fistulinaceae</taxon>
        <taxon>Fistulina</taxon>
    </lineage>
</organism>
<dbReference type="AlphaFoldDB" id="A0A0D7AAI7"/>
<dbReference type="EMBL" id="KN881929">
    <property type="protein sequence ID" value="KIY47700.1"/>
    <property type="molecule type" value="Genomic_DNA"/>
</dbReference>
<accession>A0A0D7AAI7</accession>
<sequence length="153" mass="17953">MYSLLHSDQAIQVLSPRDIDTHLAANNIERAKHDVYDLIWDNQLSTCAQNWASCCIFRRSNGLQQYAWWWSNRGILRLRVRTARKYNLPIQSECPSLDLTPRLVCFSHPISSIHYYVLRTSVHFVYYIINRMLVPFYGSLLALAIRYASKRTT</sequence>